<dbReference type="AlphaFoldDB" id="A0A7Z7HP30"/>
<evidence type="ECO:0000313" key="2">
    <source>
        <dbReference type="Proteomes" id="UP000242886"/>
    </source>
</evidence>
<dbReference type="EMBL" id="LT837803">
    <property type="protein sequence ID" value="SMB21587.1"/>
    <property type="molecule type" value="Genomic_DNA"/>
</dbReference>
<gene>
    <name evidence="1" type="ORF">SDENCHOL_10367</name>
</gene>
<dbReference type="Gene3D" id="3.40.47.10">
    <property type="match status" value="1"/>
</dbReference>
<dbReference type="NCBIfam" id="NF005924">
    <property type="entry name" value="PRK07937.1"/>
    <property type="match status" value="1"/>
</dbReference>
<dbReference type="GO" id="GO:0003988">
    <property type="term" value="F:acetyl-CoA C-acyltransferase activity"/>
    <property type="evidence" value="ECO:0007669"/>
    <property type="project" value="UniProtKB-ARBA"/>
</dbReference>
<evidence type="ECO:0000313" key="1">
    <source>
        <dbReference type="EMBL" id="SMB21587.1"/>
    </source>
</evidence>
<dbReference type="CDD" id="cd00829">
    <property type="entry name" value="SCP-x_thiolase"/>
    <property type="match status" value="1"/>
</dbReference>
<name>A0A7Z7HP30_9PROT</name>
<dbReference type="SUPFAM" id="SSF53901">
    <property type="entry name" value="Thiolase-like"/>
    <property type="match status" value="2"/>
</dbReference>
<dbReference type="InterPro" id="IPR002155">
    <property type="entry name" value="Thiolase"/>
</dbReference>
<accession>A0A7Z7HP30</accession>
<keyword evidence="2" id="KW-1185">Reference proteome</keyword>
<dbReference type="PIRSF" id="PIRSF000429">
    <property type="entry name" value="Ac-CoA_Ac_transf"/>
    <property type="match status" value="1"/>
</dbReference>
<dbReference type="Proteomes" id="UP000242886">
    <property type="component" value="Chromosome SDENCHOL"/>
</dbReference>
<organism evidence="1 2">
    <name type="scientific">Sterolibacterium denitrificans</name>
    <dbReference type="NCBI Taxonomy" id="157592"/>
    <lineage>
        <taxon>Bacteria</taxon>
        <taxon>Pseudomonadati</taxon>
        <taxon>Pseudomonadota</taxon>
        <taxon>Betaproteobacteria</taxon>
        <taxon>Nitrosomonadales</taxon>
        <taxon>Sterolibacteriaceae</taxon>
        <taxon>Sterolibacterium</taxon>
    </lineage>
</organism>
<dbReference type="PANTHER" id="PTHR42870">
    <property type="entry name" value="ACETYL-COA C-ACETYLTRANSFERASE"/>
    <property type="match status" value="1"/>
</dbReference>
<proteinExistence type="predicted"/>
<protein>
    <submittedName>
        <fullName evidence="1">Lipid-transfer protein</fullName>
    </submittedName>
</protein>
<dbReference type="PANTHER" id="PTHR42870:SF1">
    <property type="entry name" value="NON-SPECIFIC LIPID-TRANSFER PROTEIN-LIKE 2"/>
    <property type="match status" value="1"/>
</dbReference>
<dbReference type="RefSeq" id="WP_154715777.1">
    <property type="nucleotide sequence ID" value="NZ_LT837803.1"/>
</dbReference>
<reference evidence="1" key="1">
    <citation type="submission" date="2017-03" db="EMBL/GenBank/DDBJ databases">
        <authorList>
            <consortium name="AG Boll"/>
        </authorList>
    </citation>
    <scope>NUCLEOTIDE SEQUENCE [LARGE SCALE GENOMIC DNA]</scope>
    <source>
        <strain evidence="1">Chol</strain>
    </source>
</reference>
<sequence>MREVAIIAYAQTPLVRDCGSKNDVELVMDVVHAVKNQVGFTNQDIDFFCSGSCDYLGGSAFAFVNALDALGAVPPINESHVEMDAAWALYEAWLKIQTGHADTALVYGFGKCSQGDLPDVLTLQLDPYYSQPLWPDSISLAALQAQALLDAGKITEADMARVVQKSRANAKNKPTTQLKGDVTVEQLLAQPKLVSPLRKHDCPPVTDGASAVILATREVAEKFHKRNAYITGIDHRIEAHQLGSRDLLNSMSTKIAGEAAGVGKGKVDVAELHAPFSYQELLLKEALGLGDGTAINPSGGALAGNIMMSAGLSNFGEVAMRIIKGEANRGVAHATSGPCLQQNLVAVLEGK</sequence>
<dbReference type="InterPro" id="IPR016039">
    <property type="entry name" value="Thiolase-like"/>
</dbReference>